<reference evidence="1" key="1">
    <citation type="submission" date="2022-08" db="EMBL/GenBank/DDBJ databases">
        <title>Genome Sequence of Fusarium decemcellulare.</title>
        <authorList>
            <person name="Buettner E."/>
        </authorList>
    </citation>
    <scope>NUCLEOTIDE SEQUENCE</scope>
    <source>
        <strain evidence="1">Babe19</strain>
    </source>
</reference>
<proteinExistence type="predicted"/>
<dbReference type="Proteomes" id="UP001148629">
    <property type="component" value="Unassembled WGS sequence"/>
</dbReference>
<dbReference type="EMBL" id="JANRMS010000246">
    <property type="protein sequence ID" value="KAJ3543402.1"/>
    <property type="molecule type" value="Genomic_DNA"/>
</dbReference>
<gene>
    <name evidence="1" type="ORF">NM208_g3598</name>
</gene>
<sequence length="394" mass="43208">MHGLAFLSLVGALAIAEPTAPLGRGCLVSDEGLGKDVAQASKLAELGRLKDLPSNFTVDVNFHIASTEEDENLITDEIVDAQWKVLHESFAPYGINLVLNSTERVVDNLTGHSFLIYEGPDLGWVNYEEEEREYFKSTRKGGYDALNIYFFSKYSPGATGYCNWPTVLTEGDDLTFGLDSCQLSAMTMPGFTVEQGGFEEWNMGHLTVHEAGHWFGLNHTFTGGCSEPGDFVADTPSQLTQIFGCPTGSDSCPDKPGEDPIHNFMGYTDDSCTNEFTPGQKDLISVADLVKLGPSKYRRTIIRGLLQEVIITEAYGLSGTRLIYRIDVTDYAGVTAIGGPMWMRHVEGLLNQDFIAGSGCITPLPDYDIVHVDHLLEKSNLLETHTMAAKDRKA</sequence>
<accession>A0ACC1SNM0</accession>
<comment type="caution">
    <text evidence="1">The sequence shown here is derived from an EMBL/GenBank/DDBJ whole genome shotgun (WGS) entry which is preliminary data.</text>
</comment>
<keyword evidence="2" id="KW-1185">Reference proteome</keyword>
<evidence type="ECO:0000313" key="2">
    <source>
        <dbReference type="Proteomes" id="UP001148629"/>
    </source>
</evidence>
<protein>
    <submittedName>
        <fullName evidence="1">Uncharacterized protein</fullName>
    </submittedName>
</protein>
<evidence type="ECO:0000313" key="1">
    <source>
        <dbReference type="EMBL" id="KAJ3543402.1"/>
    </source>
</evidence>
<name>A0ACC1SNM0_9HYPO</name>
<organism evidence="1 2">
    <name type="scientific">Fusarium decemcellulare</name>
    <dbReference type="NCBI Taxonomy" id="57161"/>
    <lineage>
        <taxon>Eukaryota</taxon>
        <taxon>Fungi</taxon>
        <taxon>Dikarya</taxon>
        <taxon>Ascomycota</taxon>
        <taxon>Pezizomycotina</taxon>
        <taxon>Sordariomycetes</taxon>
        <taxon>Hypocreomycetidae</taxon>
        <taxon>Hypocreales</taxon>
        <taxon>Nectriaceae</taxon>
        <taxon>Fusarium</taxon>
        <taxon>Fusarium decemcellulare species complex</taxon>
    </lineage>
</organism>